<dbReference type="KEGG" id="cput:CONPUDRAFT_100433"/>
<sequence>MAPQSSASAIPEELLVHIFLDLDIASLVTCKRVCKQFADIILRSALVQYHIELAANCMQDGPDAGPSTDPATRLAAIRKHRRAWNTLAWRAPEVVPSSLDGTTWELVGGVVCAGSLTAVAFTQLPSPLRGIERKEWSVALAPLKVRDFTVDPSQDLLVVVDDQEQMYVLQCPVKVHLRTMSTGAPHPGAHDVAIPLPHLTIGEREYHFTLQISGSRLGLMVEDLNREMKPDILIWDWPSGQLEGELRNGLAETFLLLPDNLCLLGTTDEDEDGMQSVQLKVWDLAVNSGKIFSGPSNDEDDSDSDEYDDVDVPNVQITFGQDEEGLNTFTVTDHHTRTITVVHSDAGSAAGAEGSASASSSSASATPSISAADAPSTSADPSTSVDPSTSGAASTSAAPSASSPTPSPDTLPYLISLHYPTLQSRAHVESILIRAEPAPEYLPPPSHRAPFALAPEARLYVVSLGVRLNGNHDAETTVLLLPLWTIMHFARRARAEGRTGVDVPWSVWGGADSPENASGSGSGSRKENTDAAGLKVGARMLALRAPSEVW</sequence>
<dbReference type="GeneID" id="19198233"/>
<reference evidence="4" key="1">
    <citation type="journal article" date="2012" name="Science">
        <title>The Paleozoic origin of enzymatic lignin decomposition reconstructed from 31 fungal genomes.</title>
        <authorList>
            <person name="Floudas D."/>
            <person name="Binder M."/>
            <person name="Riley R."/>
            <person name="Barry K."/>
            <person name="Blanchette R.A."/>
            <person name="Henrissat B."/>
            <person name="Martinez A.T."/>
            <person name="Otillar R."/>
            <person name="Spatafora J.W."/>
            <person name="Yadav J.S."/>
            <person name="Aerts A."/>
            <person name="Benoit I."/>
            <person name="Boyd A."/>
            <person name="Carlson A."/>
            <person name="Copeland A."/>
            <person name="Coutinho P.M."/>
            <person name="de Vries R.P."/>
            <person name="Ferreira P."/>
            <person name="Findley K."/>
            <person name="Foster B."/>
            <person name="Gaskell J."/>
            <person name="Glotzer D."/>
            <person name="Gorecki P."/>
            <person name="Heitman J."/>
            <person name="Hesse C."/>
            <person name="Hori C."/>
            <person name="Igarashi K."/>
            <person name="Jurgens J.A."/>
            <person name="Kallen N."/>
            <person name="Kersten P."/>
            <person name="Kohler A."/>
            <person name="Kuees U."/>
            <person name="Kumar T.K.A."/>
            <person name="Kuo A."/>
            <person name="LaButti K."/>
            <person name="Larrondo L.F."/>
            <person name="Lindquist E."/>
            <person name="Ling A."/>
            <person name="Lombard V."/>
            <person name="Lucas S."/>
            <person name="Lundell T."/>
            <person name="Martin R."/>
            <person name="McLaughlin D.J."/>
            <person name="Morgenstern I."/>
            <person name="Morin E."/>
            <person name="Murat C."/>
            <person name="Nagy L.G."/>
            <person name="Nolan M."/>
            <person name="Ohm R.A."/>
            <person name="Patyshakuliyeva A."/>
            <person name="Rokas A."/>
            <person name="Ruiz-Duenas F.J."/>
            <person name="Sabat G."/>
            <person name="Salamov A."/>
            <person name="Samejima M."/>
            <person name="Schmutz J."/>
            <person name="Slot J.C."/>
            <person name="St John F."/>
            <person name="Stenlid J."/>
            <person name="Sun H."/>
            <person name="Sun S."/>
            <person name="Syed K."/>
            <person name="Tsang A."/>
            <person name="Wiebenga A."/>
            <person name="Young D."/>
            <person name="Pisabarro A."/>
            <person name="Eastwood D.C."/>
            <person name="Martin F."/>
            <person name="Cullen D."/>
            <person name="Grigoriev I.V."/>
            <person name="Hibbett D.S."/>
        </authorList>
    </citation>
    <scope>NUCLEOTIDE SEQUENCE [LARGE SCALE GENOMIC DNA]</scope>
    <source>
        <strain evidence="4">RWD-64-598 SS2</strain>
    </source>
</reference>
<dbReference type="Pfam" id="PF12937">
    <property type="entry name" value="F-box-like"/>
    <property type="match status" value="1"/>
</dbReference>
<dbReference type="AlphaFoldDB" id="A0A5M3MZ11"/>
<feature type="domain" description="F-box" evidence="2">
    <location>
        <begin position="4"/>
        <end position="50"/>
    </location>
</feature>
<dbReference type="Gene3D" id="1.20.1280.50">
    <property type="match status" value="1"/>
</dbReference>
<accession>A0A5M3MZ11</accession>
<comment type="caution">
    <text evidence="3">The sequence shown here is derived from an EMBL/GenBank/DDBJ whole genome shotgun (WGS) entry which is preliminary data.</text>
</comment>
<name>A0A5M3MZ11_CONPW</name>
<evidence type="ECO:0000256" key="1">
    <source>
        <dbReference type="SAM" id="MobiDB-lite"/>
    </source>
</evidence>
<dbReference type="EMBL" id="JH711575">
    <property type="protein sequence ID" value="EIW84388.1"/>
    <property type="molecule type" value="Genomic_DNA"/>
</dbReference>
<dbReference type="SUPFAM" id="SSF81383">
    <property type="entry name" value="F-box domain"/>
    <property type="match status" value="1"/>
</dbReference>
<dbReference type="RefSeq" id="XP_007766097.1">
    <property type="nucleotide sequence ID" value="XM_007767907.1"/>
</dbReference>
<feature type="compositionally biased region" description="Low complexity" evidence="1">
    <location>
        <begin position="349"/>
        <end position="404"/>
    </location>
</feature>
<protein>
    <recommendedName>
        <fullName evidence="2">F-box domain-containing protein</fullName>
    </recommendedName>
</protein>
<evidence type="ECO:0000313" key="4">
    <source>
        <dbReference type="Proteomes" id="UP000053558"/>
    </source>
</evidence>
<evidence type="ECO:0000313" key="3">
    <source>
        <dbReference type="EMBL" id="EIW84388.1"/>
    </source>
</evidence>
<dbReference type="InterPro" id="IPR036047">
    <property type="entry name" value="F-box-like_dom_sf"/>
</dbReference>
<dbReference type="InterPro" id="IPR001810">
    <property type="entry name" value="F-box_dom"/>
</dbReference>
<dbReference type="CDD" id="cd09917">
    <property type="entry name" value="F-box_SF"/>
    <property type="match status" value="1"/>
</dbReference>
<dbReference type="OrthoDB" id="3174109at2759"/>
<keyword evidence="4" id="KW-1185">Reference proteome</keyword>
<gene>
    <name evidence="3" type="ORF">CONPUDRAFT_100433</name>
</gene>
<feature type="region of interest" description="Disordered" evidence="1">
    <location>
        <begin position="512"/>
        <end position="531"/>
    </location>
</feature>
<proteinExistence type="predicted"/>
<dbReference type="Proteomes" id="UP000053558">
    <property type="component" value="Unassembled WGS sequence"/>
</dbReference>
<dbReference type="PROSITE" id="PS50181">
    <property type="entry name" value="FBOX"/>
    <property type="match status" value="1"/>
</dbReference>
<dbReference type="OMA" id="HIVVFTM"/>
<dbReference type="SMART" id="SM00256">
    <property type="entry name" value="FBOX"/>
    <property type="match status" value="1"/>
</dbReference>
<organism evidence="3 4">
    <name type="scientific">Coniophora puteana (strain RWD-64-598)</name>
    <name type="common">Brown rot fungus</name>
    <dbReference type="NCBI Taxonomy" id="741705"/>
    <lineage>
        <taxon>Eukaryota</taxon>
        <taxon>Fungi</taxon>
        <taxon>Dikarya</taxon>
        <taxon>Basidiomycota</taxon>
        <taxon>Agaricomycotina</taxon>
        <taxon>Agaricomycetes</taxon>
        <taxon>Agaricomycetidae</taxon>
        <taxon>Boletales</taxon>
        <taxon>Coniophorineae</taxon>
        <taxon>Coniophoraceae</taxon>
        <taxon>Coniophora</taxon>
    </lineage>
</organism>
<evidence type="ECO:0000259" key="2">
    <source>
        <dbReference type="PROSITE" id="PS50181"/>
    </source>
</evidence>
<feature type="region of interest" description="Disordered" evidence="1">
    <location>
        <begin position="349"/>
        <end position="407"/>
    </location>
</feature>
<feature type="non-terminal residue" evidence="3">
    <location>
        <position position="550"/>
    </location>
</feature>